<dbReference type="Pfam" id="PF13559">
    <property type="entry name" value="DUF4129"/>
    <property type="match status" value="1"/>
</dbReference>
<feature type="domain" description="Protein-glutamine gamma-glutamyltransferase-like C-terminal" evidence="2">
    <location>
        <begin position="407"/>
        <end position="460"/>
    </location>
</feature>
<keyword evidence="1" id="KW-1133">Transmembrane helix</keyword>
<dbReference type="Proteomes" id="UP000266113">
    <property type="component" value="Unassembled WGS sequence"/>
</dbReference>
<feature type="transmembrane region" description="Helical" evidence="1">
    <location>
        <begin position="157"/>
        <end position="176"/>
    </location>
</feature>
<keyword evidence="1" id="KW-0472">Membrane</keyword>
<evidence type="ECO:0000313" key="4">
    <source>
        <dbReference type="Proteomes" id="UP000266113"/>
    </source>
</evidence>
<feature type="transmembrane region" description="Helical" evidence="1">
    <location>
        <begin position="51"/>
        <end position="68"/>
    </location>
</feature>
<dbReference type="EMBL" id="QXIY01000013">
    <property type="protein sequence ID" value="RIE17120.1"/>
    <property type="molecule type" value="Genomic_DNA"/>
</dbReference>
<keyword evidence="4" id="KW-1185">Reference proteome</keyword>
<proteinExistence type="predicted"/>
<sequence>MDTTRIARLIIANSACFLAFWIARLAVPWWFGVAALVLLNIALPHRNQKLFRLYHGLETCLIIVYLALTADRHTLQELLAILLLTVLFELYFWFVGNLTLAAESPAHFLRISIIACCYAVLGNTDPLVATIVLTIMLAASMLSAVTASDPRAARRLLPGFVILLVVFVAAVASPIVQAPTLPRTAVWLLPGTPASTPKPAGTGGLPVNLPALTLRHVMEDHFWELFGFMYLPLAIMTAVLIAAVIVSISILHNTWGKTMRALIFPLAFIVTALIFAIVYTGAKTGQIANGIAQAGRVPGENYDDIVEALRERNVLPPRNNEIKATLEAIVATVYWIGASLLLVSIVASIRDMIFEFRHEVLLSMLDRSERKKVIRTVRRLVSLNDGILMKDPVTSITALFAMGVEAVATVGPRLRRGETASEFAQRVSVEVSACAGAMSQLATLFGKARYSRPSVTGEDVLVTKAALQDLQTCVRSMRNEARASQRPVRGR</sequence>
<evidence type="ECO:0000259" key="2">
    <source>
        <dbReference type="Pfam" id="PF13559"/>
    </source>
</evidence>
<feature type="transmembrane region" description="Helical" evidence="1">
    <location>
        <begin position="127"/>
        <end position="145"/>
    </location>
</feature>
<dbReference type="RefSeq" id="WP_119085375.1">
    <property type="nucleotide sequence ID" value="NZ_QXIY01000013.1"/>
</dbReference>
<keyword evidence="1" id="KW-0812">Transmembrane</keyword>
<name>A0A398DQB8_9BACT</name>
<reference evidence="3 4" key="1">
    <citation type="submission" date="2018-09" db="EMBL/GenBank/DDBJ databases">
        <title>Discovery and Ecogenomic Context for Candidatus Cryosericales, a Global Caldiserica Order Active in Thawing Permafrost.</title>
        <authorList>
            <person name="Martinez M.A."/>
            <person name="Woodcroft B.J."/>
            <person name="Ignacio Espinoza J.C."/>
            <person name="Zayed A."/>
            <person name="Singleton C.M."/>
            <person name="Boyd J."/>
            <person name="Li Y.-F."/>
            <person name="Purvine S."/>
            <person name="Maughan H."/>
            <person name="Hodgkins S.B."/>
            <person name="Anderson D."/>
            <person name="Sederholm M."/>
            <person name="Temperton B."/>
            <person name="Saleska S.R."/>
            <person name="Tyson G.W."/>
            <person name="Rich V.I."/>
        </authorList>
    </citation>
    <scope>NUCLEOTIDE SEQUENCE [LARGE SCALE GENOMIC DNA]</scope>
    <source>
        <strain evidence="3 4">SMC1</strain>
    </source>
</reference>
<feature type="transmembrane region" description="Helical" evidence="1">
    <location>
        <begin position="262"/>
        <end position="282"/>
    </location>
</feature>
<dbReference type="AlphaFoldDB" id="A0A398DQB8"/>
<evidence type="ECO:0000256" key="1">
    <source>
        <dbReference type="SAM" id="Phobius"/>
    </source>
</evidence>
<feature type="transmembrane region" description="Helical" evidence="1">
    <location>
        <begin position="328"/>
        <end position="349"/>
    </location>
</feature>
<gene>
    <name evidence="3" type="ORF">SMC1_03280</name>
</gene>
<feature type="transmembrane region" description="Helical" evidence="1">
    <location>
        <begin position="6"/>
        <end position="39"/>
    </location>
</feature>
<organism evidence="3 4">
    <name type="scientific">Candidatus Cryosericum septentrionale</name>
    <dbReference type="NCBI Taxonomy" id="2290913"/>
    <lineage>
        <taxon>Bacteria</taxon>
        <taxon>Pseudomonadati</taxon>
        <taxon>Caldisericota/Cryosericota group</taxon>
        <taxon>Candidatus Cryosericota</taxon>
        <taxon>Candidatus Cryosericia</taxon>
        <taxon>Candidatus Cryosericales</taxon>
        <taxon>Candidatus Cryosericaceae</taxon>
        <taxon>Candidatus Cryosericum</taxon>
    </lineage>
</organism>
<comment type="caution">
    <text evidence="3">The sequence shown here is derived from an EMBL/GenBank/DDBJ whole genome shotgun (WGS) entry which is preliminary data.</text>
</comment>
<evidence type="ECO:0000313" key="3">
    <source>
        <dbReference type="EMBL" id="RIE17120.1"/>
    </source>
</evidence>
<dbReference type="InterPro" id="IPR025403">
    <property type="entry name" value="TgpA-like_C"/>
</dbReference>
<feature type="transmembrane region" description="Helical" evidence="1">
    <location>
        <begin position="228"/>
        <end position="250"/>
    </location>
</feature>
<protein>
    <submittedName>
        <fullName evidence="3">DUF4129 domain-containing protein</fullName>
    </submittedName>
</protein>
<feature type="transmembrane region" description="Helical" evidence="1">
    <location>
        <begin position="74"/>
        <end position="94"/>
    </location>
</feature>
<accession>A0A398DQB8</accession>